<reference evidence="3" key="1">
    <citation type="submission" date="2020-10" db="EMBL/GenBank/DDBJ databases">
        <authorList>
            <person name="Gilroy R."/>
        </authorList>
    </citation>
    <scope>NUCLEOTIDE SEQUENCE</scope>
    <source>
        <strain evidence="3">CHK197-8231</strain>
    </source>
</reference>
<comment type="caution">
    <text evidence="3">The sequence shown here is derived from an EMBL/GenBank/DDBJ whole genome shotgun (WGS) entry which is preliminary data.</text>
</comment>
<accession>A0A9D1L345</accession>
<dbReference type="Pfam" id="PF00990">
    <property type="entry name" value="GGDEF"/>
    <property type="match status" value="1"/>
</dbReference>
<evidence type="ECO:0000313" key="4">
    <source>
        <dbReference type="Proteomes" id="UP000824087"/>
    </source>
</evidence>
<dbReference type="SUPFAM" id="SSF53850">
    <property type="entry name" value="Periplasmic binding protein-like II"/>
    <property type="match status" value="2"/>
</dbReference>
<dbReference type="SUPFAM" id="SSF55073">
    <property type="entry name" value="Nucleotide cyclase"/>
    <property type="match status" value="1"/>
</dbReference>
<dbReference type="PANTHER" id="PTHR45138:SF6">
    <property type="entry name" value="DIGUANYLATE CYCLASE DGCN"/>
    <property type="match status" value="1"/>
</dbReference>
<dbReference type="Proteomes" id="UP000824087">
    <property type="component" value="Unassembled WGS sequence"/>
</dbReference>
<dbReference type="GO" id="GO:0005886">
    <property type="term" value="C:plasma membrane"/>
    <property type="evidence" value="ECO:0007669"/>
    <property type="project" value="TreeGrafter"/>
</dbReference>
<dbReference type="AlphaFoldDB" id="A0A9D1L345"/>
<organism evidence="3 4">
    <name type="scientific">Candidatus Fimihabitans intestinipullorum</name>
    <dbReference type="NCBI Taxonomy" id="2840820"/>
    <lineage>
        <taxon>Bacteria</taxon>
        <taxon>Bacillati</taxon>
        <taxon>Mycoplasmatota</taxon>
        <taxon>Mycoplasmatota incertae sedis</taxon>
        <taxon>Candidatus Fimihabitans</taxon>
    </lineage>
</organism>
<dbReference type="InterPro" id="IPR029787">
    <property type="entry name" value="Nucleotide_cyclase"/>
</dbReference>
<keyword evidence="1" id="KW-0812">Transmembrane</keyword>
<reference evidence="3" key="2">
    <citation type="journal article" date="2021" name="PeerJ">
        <title>Extensive microbial diversity within the chicken gut microbiome revealed by metagenomics and culture.</title>
        <authorList>
            <person name="Gilroy R."/>
            <person name="Ravi A."/>
            <person name="Getino M."/>
            <person name="Pursley I."/>
            <person name="Horton D.L."/>
            <person name="Alikhan N.F."/>
            <person name="Baker D."/>
            <person name="Gharbi K."/>
            <person name="Hall N."/>
            <person name="Watson M."/>
            <person name="Adriaenssens E.M."/>
            <person name="Foster-Nyarko E."/>
            <person name="Jarju S."/>
            <person name="Secka A."/>
            <person name="Antonio M."/>
            <person name="Oren A."/>
            <person name="Chaudhuri R.R."/>
            <person name="La Ragione R."/>
            <person name="Hildebrand F."/>
            <person name="Pallen M.J."/>
        </authorList>
    </citation>
    <scope>NUCLEOTIDE SEQUENCE</scope>
    <source>
        <strain evidence="3">CHK197-8231</strain>
    </source>
</reference>
<protein>
    <submittedName>
        <fullName evidence="3">GGDEF domain-containing protein</fullName>
    </submittedName>
</protein>
<dbReference type="Gene3D" id="3.30.70.270">
    <property type="match status" value="1"/>
</dbReference>
<dbReference type="NCBIfam" id="TIGR00254">
    <property type="entry name" value="GGDEF"/>
    <property type="match status" value="1"/>
</dbReference>
<dbReference type="EMBL" id="DVML01000039">
    <property type="protein sequence ID" value="HIU23229.1"/>
    <property type="molecule type" value="Genomic_DNA"/>
</dbReference>
<dbReference type="GO" id="GO:1902201">
    <property type="term" value="P:negative regulation of bacterial-type flagellum-dependent cell motility"/>
    <property type="evidence" value="ECO:0007669"/>
    <property type="project" value="TreeGrafter"/>
</dbReference>
<gene>
    <name evidence="3" type="ORF">IAD49_06575</name>
</gene>
<feature type="transmembrane region" description="Helical" evidence="1">
    <location>
        <begin position="7"/>
        <end position="27"/>
    </location>
</feature>
<dbReference type="PANTHER" id="PTHR45138">
    <property type="entry name" value="REGULATORY COMPONENTS OF SENSORY TRANSDUCTION SYSTEM"/>
    <property type="match status" value="1"/>
</dbReference>
<dbReference type="GO" id="GO:0043709">
    <property type="term" value="P:cell adhesion involved in single-species biofilm formation"/>
    <property type="evidence" value="ECO:0007669"/>
    <property type="project" value="TreeGrafter"/>
</dbReference>
<keyword evidence="1" id="KW-0472">Membrane</keyword>
<feature type="transmembrane region" description="Helical" evidence="1">
    <location>
        <begin position="496"/>
        <end position="518"/>
    </location>
</feature>
<dbReference type="PROSITE" id="PS50887">
    <property type="entry name" value="GGDEF"/>
    <property type="match status" value="1"/>
</dbReference>
<dbReference type="InterPro" id="IPR000160">
    <property type="entry name" value="GGDEF_dom"/>
</dbReference>
<dbReference type="Gene3D" id="3.40.190.10">
    <property type="entry name" value="Periplasmic binding protein-like II"/>
    <property type="match status" value="4"/>
</dbReference>
<dbReference type="InterPro" id="IPR043128">
    <property type="entry name" value="Rev_trsase/Diguanyl_cyclase"/>
</dbReference>
<keyword evidence="1" id="KW-1133">Transmembrane helix</keyword>
<evidence type="ECO:0000259" key="2">
    <source>
        <dbReference type="PROSITE" id="PS50887"/>
    </source>
</evidence>
<dbReference type="GO" id="GO:0052621">
    <property type="term" value="F:diguanylate cyclase activity"/>
    <property type="evidence" value="ECO:0007669"/>
    <property type="project" value="TreeGrafter"/>
</dbReference>
<name>A0A9D1L345_9BACT</name>
<evidence type="ECO:0000256" key="1">
    <source>
        <dbReference type="SAM" id="Phobius"/>
    </source>
</evidence>
<dbReference type="InterPro" id="IPR050469">
    <property type="entry name" value="Diguanylate_Cyclase"/>
</dbReference>
<proteinExistence type="predicted"/>
<dbReference type="SMART" id="SM00267">
    <property type="entry name" value="GGDEF"/>
    <property type="match status" value="1"/>
</dbReference>
<sequence length="685" mass="78321">MKKKKWIVAIVLTIVFLFVLYGVYFVFFREEKNSTLTLIEKQWIENNKNKVIDFGVVNHTPIFSSDGSGVFFDYLNDLESDTGLEFNRSPYENSNNNTSDYSFQVVDKVGKNDILFYQDAYALVTKAAVKYYDIHDIKDLTIGVVTSDLEKIGTVLESASNIKYQTFQSNDELIKAITATGTQTTIDAIVVPKVAYMSEIIESDEMNIAYTFGDLEQNYVLRLGNTGKLNTILKKYTKKWMRDHFQDSYNENFTNAYYTAAEIGEKEKATFVGKRYLYGFIEQAPYDQLASGRLNGMNAQILKSFSNMTGIEITYKSYENLGNLLEDFNANNLDFFYGTNQDTNYKMDVNNTVSIGSEQVTVATPASDHTVITSVASLKNRKVQVVEGTKIESYLKEKGIECESYENITSLLEHPIANGVVVIDSDAYQYYKNDQLSDYKVNYQFYLETPYTYVVRDIKANEVFYDFFNLYLSFIQEQNSLYIGYDNLLALRTKPILTGIVSILVGAILIVLAFIYGLNKWKKRDTRKTISIPKGEKIKYIDMLTSLKNRNYLNDNISIWDESEVYPQTIIIIDLNNIAYINDNYGHEEGDKVIKEAANKLITTQIENTDIIRTNGNEFLIYMVGYDEKQVVSYIRKLNKELKDLSHGFGAAIGYSMIHDAIKTIDDAVNEATLDMRSNKEEISN</sequence>
<feature type="domain" description="GGDEF" evidence="2">
    <location>
        <begin position="566"/>
        <end position="685"/>
    </location>
</feature>
<dbReference type="CDD" id="cd01949">
    <property type="entry name" value="GGDEF"/>
    <property type="match status" value="1"/>
</dbReference>
<evidence type="ECO:0000313" key="3">
    <source>
        <dbReference type="EMBL" id="HIU23229.1"/>
    </source>
</evidence>